<name>A0A074KZI2_9BACT</name>
<evidence type="ECO:0000256" key="1">
    <source>
        <dbReference type="SAM" id="Phobius"/>
    </source>
</evidence>
<keyword evidence="1" id="KW-1133">Transmembrane helix</keyword>
<organism evidence="2 3">
    <name type="scientific">Anditalea andensis</name>
    <dbReference type="NCBI Taxonomy" id="1048983"/>
    <lineage>
        <taxon>Bacteria</taxon>
        <taxon>Pseudomonadati</taxon>
        <taxon>Bacteroidota</taxon>
        <taxon>Cytophagia</taxon>
        <taxon>Cytophagales</taxon>
        <taxon>Cytophagaceae</taxon>
        <taxon>Anditalea</taxon>
    </lineage>
</organism>
<feature type="transmembrane region" description="Helical" evidence="1">
    <location>
        <begin position="81"/>
        <end position="108"/>
    </location>
</feature>
<dbReference type="Pfam" id="PF13858">
    <property type="entry name" value="DUF4199"/>
    <property type="match status" value="1"/>
</dbReference>
<evidence type="ECO:0008006" key="4">
    <source>
        <dbReference type="Google" id="ProtNLM"/>
    </source>
</evidence>
<keyword evidence="1" id="KW-0812">Transmembrane</keyword>
<proteinExistence type="predicted"/>
<comment type="caution">
    <text evidence="2">The sequence shown here is derived from an EMBL/GenBank/DDBJ whole genome shotgun (WGS) entry which is preliminary data.</text>
</comment>
<feature type="transmembrane region" description="Helical" evidence="1">
    <location>
        <begin position="159"/>
        <end position="180"/>
    </location>
</feature>
<sequence>MVNLSKSYEVEGGTGLQAAIKAGIIVGPVLLAIYYVAYFMEVALLSSSWLGLVMFGLALVLVMYFSIALRNDLGGFMSFTVAFQFVFITFVISGFISTIGNMLLFHVIDPALPVLLADAQMENTLAILDKIGAGSQLSSKQLAEMQTDLEKGRSLIGLAQSYGISLIIYAIISLILGAIVKKRDKTLHYQ</sequence>
<dbReference type="RefSeq" id="WP_051719866.1">
    <property type="nucleotide sequence ID" value="NZ_JMIH01000015.1"/>
</dbReference>
<accession>A0A074KZI2</accession>
<protein>
    <recommendedName>
        <fullName evidence="4">DUF4199 domain-containing protein</fullName>
    </recommendedName>
</protein>
<dbReference type="InterPro" id="IPR025250">
    <property type="entry name" value="DUF4199"/>
</dbReference>
<gene>
    <name evidence="2" type="ORF">EL17_06250</name>
</gene>
<keyword evidence="3" id="KW-1185">Reference proteome</keyword>
<feature type="transmembrane region" description="Helical" evidence="1">
    <location>
        <begin position="49"/>
        <end position="69"/>
    </location>
</feature>
<feature type="transmembrane region" description="Helical" evidence="1">
    <location>
        <begin position="20"/>
        <end position="37"/>
    </location>
</feature>
<evidence type="ECO:0000313" key="3">
    <source>
        <dbReference type="Proteomes" id="UP000027821"/>
    </source>
</evidence>
<evidence type="ECO:0000313" key="2">
    <source>
        <dbReference type="EMBL" id="KEO74334.1"/>
    </source>
</evidence>
<dbReference type="EMBL" id="JMIH01000015">
    <property type="protein sequence ID" value="KEO74334.1"/>
    <property type="molecule type" value="Genomic_DNA"/>
</dbReference>
<dbReference type="Proteomes" id="UP000027821">
    <property type="component" value="Unassembled WGS sequence"/>
</dbReference>
<dbReference type="STRING" id="1048983.EL17_06250"/>
<dbReference type="OrthoDB" id="660361at2"/>
<reference evidence="2 3" key="1">
    <citation type="submission" date="2014-04" db="EMBL/GenBank/DDBJ databases">
        <title>Characterization and application of a salt tolerant electro-active bacterium.</title>
        <authorList>
            <person name="Yang L."/>
            <person name="Wei S."/>
            <person name="Tay Q.X.M."/>
        </authorList>
    </citation>
    <scope>NUCLEOTIDE SEQUENCE [LARGE SCALE GENOMIC DNA]</scope>
    <source>
        <strain evidence="2 3">LY1</strain>
    </source>
</reference>
<dbReference type="AlphaFoldDB" id="A0A074KZI2"/>
<keyword evidence="1" id="KW-0472">Membrane</keyword>
<dbReference type="eggNOG" id="ENOG5030DDE">
    <property type="taxonomic scope" value="Bacteria"/>
</dbReference>